<gene>
    <name evidence="1" type="ORF">Ccrd_008246</name>
</gene>
<comment type="caution">
    <text evidence="1">The sequence shown here is derived from an EMBL/GenBank/DDBJ whole genome shotgun (WGS) entry which is preliminary data.</text>
</comment>
<dbReference type="AlphaFoldDB" id="A0A103XFE6"/>
<dbReference type="STRING" id="59895.A0A103XFE6"/>
<name>A0A103XFE6_CYNCS</name>
<proteinExistence type="predicted"/>
<evidence type="ECO:0000313" key="1">
    <source>
        <dbReference type="EMBL" id="KVH89760.1"/>
    </source>
</evidence>
<keyword evidence="2" id="KW-1185">Reference proteome</keyword>
<dbReference type="Gramene" id="KVH89760">
    <property type="protein sequence ID" value="KVH89760"/>
    <property type="gene ID" value="Ccrd_008246"/>
</dbReference>
<dbReference type="Proteomes" id="UP000243975">
    <property type="component" value="Unassembled WGS sequence"/>
</dbReference>
<accession>A0A103XFE6</accession>
<sequence length="76" mass="8770">MQSVFGIEWKNHGNYAKFVPRDFVLGPFIQGLNDPVHHKEFGTLSIILYQPSIAFDFQAKMEYTYDTLGPWALDSM</sequence>
<reference evidence="1 2" key="1">
    <citation type="journal article" date="2016" name="Sci. Rep.">
        <title>The genome sequence of the outbreeding globe artichoke constructed de novo incorporating a phase-aware low-pass sequencing strategy of F1 progeny.</title>
        <authorList>
            <person name="Scaglione D."/>
            <person name="Reyes-Chin-Wo S."/>
            <person name="Acquadro A."/>
            <person name="Froenicke L."/>
            <person name="Portis E."/>
            <person name="Beitel C."/>
            <person name="Tirone M."/>
            <person name="Mauro R."/>
            <person name="Lo Monaco A."/>
            <person name="Mauromicale G."/>
            <person name="Faccioli P."/>
            <person name="Cattivelli L."/>
            <person name="Rieseberg L."/>
            <person name="Michelmore R."/>
            <person name="Lanteri S."/>
        </authorList>
    </citation>
    <scope>NUCLEOTIDE SEQUENCE [LARGE SCALE GENOMIC DNA]</scope>
    <source>
        <strain evidence="1">2C</strain>
    </source>
</reference>
<evidence type="ECO:0000313" key="2">
    <source>
        <dbReference type="Proteomes" id="UP000243975"/>
    </source>
</evidence>
<protein>
    <submittedName>
        <fullName evidence="1">Uncharacterized protein</fullName>
    </submittedName>
</protein>
<organism evidence="1 2">
    <name type="scientific">Cynara cardunculus var. scolymus</name>
    <name type="common">Globe artichoke</name>
    <name type="synonym">Cynara scolymus</name>
    <dbReference type="NCBI Taxonomy" id="59895"/>
    <lineage>
        <taxon>Eukaryota</taxon>
        <taxon>Viridiplantae</taxon>
        <taxon>Streptophyta</taxon>
        <taxon>Embryophyta</taxon>
        <taxon>Tracheophyta</taxon>
        <taxon>Spermatophyta</taxon>
        <taxon>Magnoliopsida</taxon>
        <taxon>eudicotyledons</taxon>
        <taxon>Gunneridae</taxon>
        <taxon>Pentapetalae</taxon>
        <taxon>asterids</taxon>
        <taxon>campanulids</taxon>
        <taxon>Asterales</taxon>
        <taxon>Asteraceae</taxon>
        <taxon>Carduoideae</taxon>
        <taxon>Cardueae</taxon>
        <taxon>Carduinae</taxon>
        <taxon>Cynara</taxon>
    </lineage>
</organism>
<dbReference type="EMBL" id="LEKV01005144">
    <property type="protein sequence ID" value="KVH89760.1"/>
    <property type="molecule type" value="Genomic_DNA"/>
</dbReference>